<protein>
    <submittedName>
        <fullName evidence="2">Uncharacterized protein</fullName>
    </submittedName>
</protein>
<accession>A0ABP0IKE8</accession>
<name>A0ABP0IKE8_9DINO</name>
<feature type="signal peptide" evidence="1">
    <location>
        <begin position="1"/>
        <end position="20"/>
    </location>
</feature>
<organism evidence="2 3">
    <name type="scientific">Durusdinium trenchii</name>
    <dbReference type="NCBI Taxonomy" id="1381693"/>
    <lineage>
        <taxon>Eukaryota</taxon>
        <taxon>Sar</taxon>
        <taxon>Alveolata</taxon>
        <taxon>Dinophyceae</taxon>
        <taxon>Suessiales</taxon>
        <taxon>Symbiodiniaceae</taxon>
        <taxon>Durusdinium</taxon>
    </lineage>
</organism>
<dbReference type="EMBL" id="CAXAMN010003114">
    <property type="protein sequence ID" value="CAK9003049.1"/>
    <property type="molecule type" value="Genomic_DNA"/>
</dbReference>
<sequence>MARQSSRFFVCILTLWSCVGEEMEQQDRLNKLAQLLEDEGNNLKSMAAALHKESAAVEDAFSRQEEAAAMRAAASGASMLNVAGEALGSSVRVSLACLDGLLGAQSCEQELVTSD</sequence>
<dbReference type="Proteomes" id="UP001642484">
    <property type="component" value="Unassembled WGS sequence"/>
</dbReference>
<keyword evidence="1" id="KW-0732">Signal</keyword>
<evidence type="ECO:0000256" key="1">
    <source>
        <dbReference type="SAM" id="SignalP"/>
    </source>
</evidence>
<reference evidence="2 3" key="1">
    <citation type="submission" date="2024-02" db="EMBL/GenBank/DDBJ databases">
        <authorList>
            <person name="Chen Y."/>
            <person name="Shah S."/>
            <person name="Dougan E. K."/>
            <person name="Thang M."/>
            <person name="Chan C."/>
        </authorList>
    </citation>
    <scope>NUCLEOTIDE SEQUENCE [LARGE SCALE GENOMIC DNA]</scope>
</reference>
<comment type="caution">
    <text evidence="2">The sequence shown here is derived from an EMBL/GenBank/DDBJ whole genome shotgun (WGS) entry which is preliminary data.</text>
</comment>
<keyword evidence="3" id="KW-1185">Reference proteome</keyword>
<evidence type="ECO:0000313" key="3">
    <source>
        <dbReference type="Proteomes" id="UP001642484"/>
    </source>
</evidence>
<evidence type="ECO:0000313" key="2">
    <source>
        <dbReference type="EMBL" id="CAK9003049.1"/>
    </source>
</evidence>
<proteinExistence type="predicted"/>
<feature type="chain" id="PRO_5045706095" evidence="1">
    <location>
        <begin position="21"/>
        <end position="115"/>
    </location>
</feature>
<gene>
    <name evidence="2" type="ORF">CCMP2556_LOCUS7126</name>
</gene>